<proteinExistence type="predicted"/>
<keyword evidence="5" id="KW-1185">Reference proteome</keyword>
<evidence type="ECO:0000256" key="1">
    <source>
        <dbReference type="ARBA" id="ARBA00022612"/>
    </source>
</evidence>
<dbReference type="InterPro" id="IPR052404">
    <property type="entry name" value="SPP1-like_terminase"/>
</dbReference>
<evidence type="ECO:0000313" key="5">
    <source>
        <dbReference type="Proteomes" id="UP000254492"/>
    </source>
</evidence>
<evidence type="ECO:0000313" key="4">
    <source>
        <dbReference type="EMBL" id="RDS59643.1"/>
    </source>
</evidence>
<dbReference type="InterPro" id="IPR038713">
    <property type="entry name" value="Terminase_Gp1_N_sf"/>
</dbReference>
<dbReference type="PANTHER" id="PTHR41328">
    <property type="entry name" value="TERMINASE SMALL SUBUNIT-RELATED"/>
    <property type="match status" value="1"/>
</dbReference>
<gene>
    <name evidence="4" type="ORF">DWV05_04780</name>
</gene>
<protein>
    <submittedName>
        <fullName evidence="4">Terminase small subunit</fullName>
    </submittedName>
</protein>
<evidence type="ECO:0000256" key="2">
    <source>
        <dbReference type="ARBA" id="ARBA00023219"/>
    </source>
</evidence>
<dbReference type="EMBL" id="QRAY01000007">
    <property type="protein sequence ID" value="RDS59643.1"/>
    <property type="molecule type" value="Genomic_DNA"/>
</dbReference>
<sequence>MKLTEKQKRFADEYIKSGNATQAAIKAGYSKKYANTNVSKLLQNTTIKSYLAERMKSIDSERIMSAKEAVELLTGIGRGEVKETVVVASPMGVETVEKEADLKTRISAIKEILKRYPDNDKVIEQQLRKLTAEADIAEAKAKEYIEGSSDYDEIQLVFSDRQKKGRDNED</sequence>
<dbReference type="InterPro" id="IPR005335">
    <property type="entry name" value="Terminase_ssu"/>
</dbReference>
<feature type="coiled-coil region" evidence="3">
    <location>
        <begin position="120"/>
        <end position="147"/>
    </location>
</feature>
<name>A0ABX9I4P7_9LACO</name>
<keyword evidence="2" id="KW-0231">Viral genome packaging</keyword>
<dbReference type="Pfam" id="PF03592">
    <property type="entry name" value="Terminase_2"/>
    <property type="match status" value="1"/>
</dbReference>
<dbReference type="RefSeq" id="WP_115470940.1">
    <property type="nucleotide sequence ID" value="NZ_BJEC01000023.1"/>
</dbReference>
<accession>A0ABX9I4P7</accession>
<evidence type="ECO:0000256" key="3">
    <source>
        <dbReference type="SAM" id="Coils"/>
    </source>
</evidence>
<keyword evidence="3" id="KW-0175">Coiled coil</keyword>
<organism evidence="4 5">
    <name type="scientific">Weissella thailandensis</name>
    <dbReference type="NCBI Taxonomy" id="89061"/>
    <lineage>
        <taxon>Bacteria</taxon>
        <taxon>Bacillati</taxon>
        <taxon>Bacillota</taxon>
        <taxon>Bacilli</taxon>
        <taxon>Lactobacillales</taxon>
        <taxon>Lactobacillaceae</taxon>
        <taxon>Weissella</taxon>
    </lineage>
</organism>
<reference evidence="4 5" key="1">
    <citation type="submission" date="2018-07" db="EMBL/GenBank/DDBJ databases">
        <title>Genome-based reclassification of Weissella jogaejeotgali as Weissella thailandensis.</title>
        <authorList>
            <person name="Chun J."/>
            <person name="Kim B.-Y."/>
            <person name="Kwak M.-J."/>
        </authorList>
    </citation>
    <scope>NUCLEOTIDE SEQUENCE [LARGE SCALE GENOMIC DNA]</scope>
    <source>
        <strain evidence="4 5">KCTC 3751</strain>
    </source>
</reference>
<dbReference type="Gene3D" id="1.10.10.1400">
    <property type="entry name" value="Terminase, small subunit, N-terminal DNA-binding domain, HTH motif"/>
    <property type="match status" value="1"/>
</dbReference>
<dbReference type="Proteomes" id="UP000254492">
    <property type="component" value="Unassembled WGS sequence"/>
</dbReference>
<dbReference type="PANTHER" id="PTHR41328:SF2">
    <property type="entry name" value="TERMINASE SMALL SUBUNIT"/>
    <property type="match status" value="1"/>
</dbReference>
<comment type="caution">
    <text evidence="4">The sequence shown here is derived from an EMBL/GenBank/DDBJ whole genome shotgun (WGS) entry which is preliminary data.</text>
</comment>
<dbReference type="Gene3D" id="6.10.140.2160">
    <property type="match status" value="1"/>
</dbReference>
<keyword evidence="1" id="KW-1188">Viral release from host cell</keyword>